<evidence type="ECO:0000313" key="4">
    <source>
        <dbReference type="Proteomes" id="UP001454036"/>
    </source>
</evidence>
<dbReference type="InterPro" id="IPR027417">
    <property type="entry name" value="P-loop_NTPase"/>
</dbReference>
<evidence type="ECO:0008006" key="5">
    <source>
        <dbReference type="Google" id="ProtNLM"/>
    </source>
</evidence>
<keyword evidence="4" id="KW-1185">Reference proteome</keyword>
<evidence type="ECO:0000256" key="2">
    <source>
        <dbReference type="ARBA" id="ARBA00022840"/>
    </source>
</evidence>
<evidence type="ECO:0000256" key="1">
    <source>
        <dbReference type="ARBA" id="ARBA00022741"/>
    </source>
</evidence>
<protein>
    <recommendedName>
        <fullName evidence="5">Midasin</fullName>
    </recommendedName>
</protein>
<sequence length="383" mass="42827">MAIDGSFRLENELKRFIYRCPKLNSVPIFQQLIKKGDRVSEDEVVNAVGQVVLHPNYTIPLLGCFRPIARNIVDRAVSILHLEIGPDLRDSSDDCMIEFEEDNLPREDDDDTDMEQVVSLVDNYVRLGKRLNLHEVACLAFCRALDLIPSLLGSVLSYFARAPPPFVRIKPREHKSDALDMGGKGLLNVARISYRFLLAKPDFFSTLWDWSCFMHLTRVDDVETKWCAVQIILEVFNSSDSLIEKFGLDSQQAFNCLSRWKEFISDVSLEKASWYIEPSALPKTDSVLGQINCDQGFTLQPCSLASSADRSVLPSLTNDQLTSSSGRPFVLTSAVNKSYEMVFVAVTQRWPVLLYGPAGSGKTALVKKLGQSNGRPGISSEHG</sequence>
<reference evidence="3 4" key="1">
    <citation type="submission" date="2024-01" db="EMBL/GenBank/DDBJ databases">
        <title>The complete chloroplast genome sequence of Lithospermum erythrorhizon: insights into the phylogenetic relationship among Boraginaceae species and the maternal lineages of purple gromwells.</title>
        <authorList>
            <person name="Okada T."/>
            <person name="Watanabe K."/>
        </authorList>
    </citation>
    <scope>NUCLEOTIDE SEQUENCE [LARGE SCALE GENOMIC DNA]</scope>
</reference>
<dbReference type="AlphaFoldDB" id="A0AAV3NTL3"/>
<dbReference type="GO" id="GO:0005524">
    <property type="term" value="F:ATP binding"/>
    <property type="evidence" value="ECO:0007669"/>
    <property type="project" value="UniProtKB-KW"/>
</dbReference>
<dbReference type="SUPFAM" id="SSF52540">
    <property type="entry name" value="P-loop containing nucleoside triphosphate hydrolases"/>
    <property type="match status" value="1"/>
</dbReference>
<gene>
    <name evidence="3" type="ORF">LIER_02317</name>
</gene>
<organism evidence="3 4">
    <name type="scientific">Lithospermum erythrorhizon</name>
    <name type="common">Purple gromwell</name>
    <name type="synonym">Lithospermum officinale var. erythrorhizon</name>
    <dbReference type="NCBI Taxonomy" id="34254"/>
    <lineage>
        <taxon>Eukaryota</taxon>
        <taxon>Viridiplantae</taxon>
        <taxon>Streptophyta</taxon>
        <taxon>Embryophyta</taxon>
        <taxon>Tracheophyta</taxon>
        <taxon>Spermatophyta</taxon>
        <taxon>Magnoliopsida</taxon>
        <taxon>eudicotyledons</taxon>
        <taxon>Gunneridae</taxon>
        <taxon>Pentapetalae</taxon>
        <taxon>asterids</taxon>
        <taxon>lamiids</taxon>
        <taxon>Boraginales</taxon>
        <taxon>Boraginaceae</taxon>
        <taxon>Boraginoideae</taxon>
        <taxon>Lithospermeae</taxon>
        <taxon>Lithospermum</taxon>
    </lineage>
</organism>
<keyword evidence="2" id="KW-0067">ATP-binding</keyword>
<dbReference type="Proteomes" id="UP001454036">
    <property type="component" value="Unassembled WGS sequence"/>
</dbReference>
<dbReference type="GO" id="GO:0000055">
    <property type="term" value="P:ribosomal large subunit export from nucleus"/>
    <property type="evidence" value="ECO:0007669"/>
    <property type="project" value="TreeGrafter"/>
</dbReference>
<name>A0AAV3NTL3_LITER</name>
<dbReference type="PANTHER" id="PTHR48103:SF2">
    <property type="entry name" value="MIDASIN"/>
    <property type="match status" value="1"/>
</dbReference>
<proteinExistence type="predicted"/>
<dbReference type="EMBL" id="BAABME010000248">
    <property type="protein sequence ID" value="GAA0141093.1"/>
    <property type="molecule type" value="Genomic_DNA"/>
</dbReference>
<dbReference type="GO" id="GO:0005634">
    <property type="term" value="C:nucleus"/>
    <property type="evidence" value="ECO:0007669"/>
    <property type="project" value="TreeGrafter"/>
</dbReference>
<dbReference type="PANTHER" id="PTHR48103">
    <property type="entry name" value="MIDASIN-RELATED"/>
    <property type="match status" value="1"/>
</dbReference>
<evidence type="ECO:0000313" key="3">
    <source>
        <dbReference type="EMBL" id="GAA0141093.1"/>
    </source>
</evidence>
<dbReference type="Gene3D" id="3.40.50.300">
    <property type="entry name" value="P-loop containing nucleotide triphosphate hydrolases"/>
    <property type="match status" value="1"/>
</dbReference>
<keyword evidence="1" id="KW-0547">Nucleotide-binding</keyword>
<dbReference type="GO" id="GO:0030687">
    <property type="term" value="C:preribosome, large subunit precursor"/>
    <property type="evidence" value="ECO:0007669"/>
    <property type="project" value="TreeGrafter"/>
</dbReference>
<dbReference type="GO" id="GO:0000027">
    <property type="term" value="P:ribosomal large subunit assembly"/>
    <property type="evidence" value="ECO:0007669"/>
    <property type="project" value="TreeGrafter"/>
</dbReference>
<accession>A0AAV3NTL3</accession>
<comment type="caution">
    <text evidence="3">The sequence shown here is derived from an EMBL/GenBank/DDBJ whole genome shotgun (WGS) entry which is preliminary data.</text>
</comment>